<dbReference type="Proteomes" id="UP000095705">
    <property type="component" value="Plasmid pACMP1"/>
</dbReference>
<dbReference type="EMBL" id="MEHK01000005">
    <property type="protein sequence ID" value="OEJ21034.1"/>
    <property type="molecule type" value="Genomic_DNA"/>
</dbReference>
<proteinExistence type="predicted"/>
<keyword evidence="2" id="KW-1185">Reference proteome</keyword>
<sequence>MLFRGTLELYYTSQRTGRDFTAETIGRHWGARARAVWLAADHVGRNQERGISADAIFVYEPGSANTLGAFRTRDELAAWCRAYGAKTDRVPRQGEKFTVVLPSGPDNMAPLVDDGVPDPDTYQPPTPDAIVRNMVTRALTNRGLRRTETPRPHALEYGRTPGFLVSGGIDTVTISHHPFPADTATLEAWEWAMWARTERWNVRRGPNRTLIVTPGRYGWMGRNEFFGMALESVTEPVQPAAPAYENFGRHRDGRDIRHLASQAELAACIRRYIAKGTPVYQAPGGVIVVEYPSGRHGFYPLKSAPLPECARCKRFPREHMSWDDCPVIELAV</sequence>
<reference evidence="1 2" key="1">
    <citation type="submission" date="2016-08" db="EMBL/GenBank/DDBJ databases">
        <title>The complete genome of Streptomyces subrutilus 10-1-1.</title>
        <authorList>
            <person name="Chen X."/>
        </authorList>
    </citation>
    <scope>NUCLEOTIDE SEQUENCE [LARGE SCALE GENOMIC DNA]</scope>
    <source>
        <strain evidence="1 2">10-1-1</strain>
        <plasmid evidence="2">pacmp1</plasmid>
    </source>
</reference>
<geneLocation type="plasmid" evidence="2">
    <name>pacmp1</name>
</geneLocation>
<accession>A0A1E5NXQ9</accession>
<dbReference type="AlphaFoldDB" id="A0A1E5NXQ9"/>
<gene>
    <name evidence="1" type="ORF">BGK67_34625</name>
</gene>
<evidence type="ECO:0000313" key="2">
    <source>
        <dbReference type="Proteomes" id="UP000095705"/>
    </source>
</evidence>
<comment type="caution">
    <text evidence="1">The sequence shown here is derived from an EMBL/GenBank/DDBJ whole genome shotgun (WGS) entry which is preliminary data.</text>
</comment>
<evidence type="ECO:0000313" key="1">
    <source>
        <dbReference type="EMBL" id="OEJ21034.1"/>
    </source>
</evidence>
<name>A0A1E5NXQ9_9ACTN</name>
<dbReference type="RefSeq" id="WP_069917922.1">
    <property type="nucleotide sequence ID" value="NZ_CM007203.1"/>
</dbReference>
<keyword evidence="1" id="KW-0614">Plasmid</keyword>
<protein>
    <submittedName>
        <fullName evidence="1">Uncharacterized protein</fullName>
    </submittedName>
</protein>
<organism evidence="1 2">
    <name type="scientific">Streptomyces subrutilus</name>
    <dbReference type="NCBI Taxonomy" id="36818"/>
    <lineage>
        <taxon>Bacteria</taxon>
        <taxon>Bacillati</taxon>
        <taxon>Actinomycetota</taxon>
        <taxon>Actinomycetes</taxon>
        <taxon>Kitasatosporales</taxon>
        <taxon>Streptomycetaceae</taxon>
        <taxon>Streptomyces</taxon>
    </lineage>
</organism>